<proteinExistence type="predicted"/>
<dbReference type="EMBL" id="UYSU01032994">
    <property type="protein sequence ID" value="VDL91153.1"/>
    <property type="molecule type" value="Genomic_DNA"/>
</dbReference>
<evidence type="ECO:0000313" key="2">
    <source>
        <dbReference type="Proteomes" id="UP000275846"/>
    </source>
</evidence>
<dbReference type="WBParaSite" id="SSLN_0000492301-mRNA-1">
    <property type="protein sequence ID" value="SSLN_0000492301-mRNA-1"/>
    <property type="gene ID" value="SSLN_0000492301"/>
</dbReference>
<dbReference type="OrthoDB" id="6274225at2759"/>
<gene>
    <name evidence="1" type="ORF">SSLN_LOCUS4768</name>
</gene>
<dbReference type="AlphaFoldDB" id="A0A183SKM0"/>
<evidence type="ECO:0000313" key="1">
    <source>
        <dbReference type="EMBL" id="VDL91153.1"/>
    </source>
</evidence>
<name>A0A183SKM0_SCHSO</name>
<dbReference type="Proteomes" id="UP000275846">
    <property type="component" value="Unassembled WGS sequence"/>
</dbReference>
<reference evidence="1 2" key="2">
    <citation type="submission" date="2018-11" db="EMBL/GenBank/DDBJ databases">
        <authorList>
            <consortium name="Pathogen Informatics"/>
        </authorList>
    </citation>
    <scope>NUCLEOTIDE SEQUENCE [LARGE SCALE GENOMIC DNA]</scope>
    <source>
        <strain evidence="1 2">NST_G2</strain>
    </source>
</reference>
<accession>A0A183SKM0</accession>
<evidence type="ECO:0000313" key="3">
    <source>
        <dbReference type="WBParaSite" id="SSLN_0000492301-mRNA-1"/>
    </source>
</evidence>
<sequence>MPFGLPVGFRAPVVNSSIASDVKENGTLEDIPNWAFCKAVLVPIAQCNTTEYKACAISMGVCVDSNNDFQPDQCVCPRFLSKRKSNIQGRSNGQRLDGGEAISYDTNWSSMNIILEKQVHSNKEWTSINSNFQCSTPLVRVACSTNTLLVCFYPPSSTPYQSLNQNLANGHAIAYFMGAEQSGQMMERSCVLTFSELRSRGLPPYRLNGAAADGHTALFADMEQHLCTYIDFSRQSAKRWPCGTTVYRNEVSFVSTNQTSVKNTELVSSGETRWNR</sequence>
<reference evidence="3" key="1">
    <citation type="submission" date="2016-06" db="UniProtKB">
        <authorList>
            <consortium name="WormBaseParasite"/>
        </authorList>
    </citation>
    <scope>IDENTIFICATION</scope>
</reference>
<protein>
    <submittedName>
        <fullName evidence="1 3">Uncharacterized protein</fullName>
    </submittedName>
</protein>
<keyword evidence="2" id="KW-1185">Reference proteome</keyword>
<organism evidence="3">
    <name type="scientific">Schistocephalus solidus</name>
    <name type="common">Tapeworm</name>
    <dbReference type="NCBI Taxonomy" id="70667"/>
    <lineage>
        <taxon>Eukaryota</taxon>
        <taxon>Metazoa</taxon>
        <taxon>Spiralia</taxon>
        <taxon>Lophotrochozoa</taxon>
        <taxon>Platyhelminthes</taxon>
        <taxon>Cestoda</taxon>
        <taxon>Eucestoda</taxon>
        <taxon>Diphyllobothriidea</taxon>
        <taxon>Diphyllobothriidae</taxon>
        <taxon>Schistocephalus</taxon>
    </lineage>
</organism>
<dbReference type="STRING" id="70667.A0A183SKM0"/>